<dbReference type="Gramene" id="scaffold_304010.1">
    <property type="protein sequence ID" value="scaffold_304010.1"/>
    <property type="gene ID" value="scaffold_304010.1"/>
</dbReference>
<dbReference type="Pfam" id="PF03087">
    <property type="entry name" value="BPS1"/>
    <property type="match status" value="1"/>
</dbReference>
<feature type="region of interest" description="Disordered" evidence="1">
    <location>
        <begin position="64"/>
        <end position="92"/>
    </location>
</feature>
<protein>
    <submittedName>
        <fullName evidence="2">Uncharacterized protein</fullName>
    </submittedName>
</protein>
<name>D7L8R4_ARALL</name>
<organism evidence="3">
    <name type="scientific">Arabidopsis lyrata subsp. lyrata</name>
    <name type="common">Lyre-leaved rock-cress</name>
    <dbReference type="NCBI Taxonomy" id="81972"/>
    <lineage>
        <taxon>Eukaryota</taxon>
        <taxon>Viridiplantae</taxon>
        <taxon>Streptophyta</taxon>
        <taxon>Embryophyta</taxon>
        <taxon>Tracheophyta</taxon>
        <taxon>Spermatophyta</taxon>
        <taxon>Magnoliopsida</taxon>
        <taxon>eudicotyledons</taxon>
        <taxon>Gunneridae</taxon>
        <taxon>Pentapetalae</taxon>
        <taxon>rosids</taxon>
        <taxon>malvids</taxon>
        <taxon>Brassicales</taxon>
        <taxon>Brassicaceae</taxon>
        <taxon>Camelineae</taxon>
        <taxon>Arabidopsis</taxon>
    </lineage>
</organism>
<dbReference type="Proteomes" id="UP000008694">
    <property type="component" value="Unassembled WGS sequence"/>
</dbReference>
<dbReference type="InterPro" id="IPR004320">
    <property type="entry name" value="BPS1_pln"/>
</dbReference>
<accession>D7L8R4</accession>
<sequence>MIKKSLQKVLKNLKAKQDQECNDESLAMFVEAEAVTMALFDSLFCFMSGSKTCDKLPLVSKLMSKKKVSSETQSRKQMNSQGLTPNSNPRRH</sequence>
<evidence type="ECO:0000313" key="3">
    <source>
        <dbReference type="Proteomes" id="UP000008694"/>
    </source>
</evidence>
<reference evidence="3" key="1">
    <citation type="journal article" date="2011" name="Nat. Genet.">
        <title>The Arabidopsis lyrata genome sequence and the basis of rapid genome size change.</title>
        <authorList>
            <person name="Hu T.T."/>
            <person name="Pattyn P."/>
            <person name="Bakker E.G."/>
            <person name="Cao J."/>
            <person name="Cheng J.-F."/>
            <person name="Clark R.M."/>
            <person name="Fahlgren N."/>
            <person name="Fawcett J.A."/>
            <person name="Grimwood J."/>
            <person name="Gundlach H."/>
            <person name="Haberer G."/>
            <person name="Hollister J.D."/>
            <person name="Ossowski S."/>
            <person name="Ottilar R.P."/>
            <person name="Salamov A.A."/>
            <person name="Schneeberger K."/>
            <person name="Spannagl M."/>
            <person name="Wang X."/>
            <person name="Yang L."/>
            <person name="Nasrallah M.E."/>
            <person name="Bergelson J."/>
            <person name="Carrington J.C."/>
            <person name="Gaut B.S."/>
            <person name="Schmutz J."/>
            <person name="Mayer K.F.X."/>
            <person name="Van de Peer Y."/>
            <person name="Grigoriev I.V."/>
            <person name="Nordborg M."/>
            <person name="Weigel D."/>
            <person name="Guo Y.-L."/>
        </authorList>
    </citation>
    <scope>NUCLEOTIDE SEQUENCE [LARGE SCALE GENOMIC DNA]</scope>
    <source>
        <strain evidence="3">cv. MN47</strain>
    </source>
</reference>
<gene>
    <name evidence="2" type="ORF">ARALYDRAFT_900040</name>
</gene>
<dbReference type="HOGENOM" id="CLU_2416279_0_0_1"/>
<keyword evidence="3" id="KW-1185">Reference proteome</keyword>
<dbReference type="GO" id="GO:0048367">
    <property type="term" value="P:shoot system development"/>
    <property type="evidence" value="ECO:0007669"/>
    <property type="project" value="InterPro"/>
</dbReference>
<dbReference type="GO" id="GO:0048364">
    <property type="term" value="P:root development"/>
    <property type="evidence" value="ECO:0007669"/>
    <property type="project" value="InterPro"/>
</dbReference>
<dbReference type="AlphaFoldDB" id="D7L8R4"/>
<dbReference type="EMBL" id="GL348715">
    <property type="protein sequence ID" value="EFH60298.1"/>
    <property type="molecule type" value="Genomic_DNA"/>
</dbReference>
<proteinExistence type="predicted"/>
<feature type="compositionally biased region" description="Polar residues" evidence="1">
    <location>
        <begin position="71"/>
        <end position="92"/>
    </location>
</feature>
<evidence type="ECO:0000313" key="2">
    <source>
        <dbReference type="EMBL" id="EFH60298.1"/>
    </source>
</evidence>
<evidence type="ECO:0000256" key="1">
    <source>
        <dbReference type="SAM" id="MobiDB-lite"/>
    </source>
</evidence>